<reference evidence="1" key="2">
    <citation type="submission" date="2015-06" db="UniProtKB">
        <authorList>
            <consortium name="EnsemblMetazoa"/>
        </authorList>
    </citation>
    <scope>IDENTIFICATION</scope>
</reference>
<dbReference type="HOGENOM" id="CLU_1779800_0_0_1"/>
<evidence type="ECO:0008006" key="3">
    <source>
        <dbReference type="Google" id="ProtNLM"/>
    </source>
</evidence>
<protein>
    <recommendedName>
        <fullName evidence="3">Endonuclease/exonuclease/phosphatase domain-containing protein</fullName>
    </recommendedName>
</protein>
<proteinExistence type="predicted"/>
<dbReference type="EnsemblMetazoa" id="tetur05g01680.1">
    <property type="protein sequence ID" value="tetur05g01680.1"/>
    <property type="gene ID" value="tetur05g01680"/>
</dbReference>
<dbReference type="Proteomes" id="UP000015104">
    <property type="component" value="Unassembled WGS sequence"/>
</dbReference>
<evidence type="ECO:0000313" key="2">
    <source>
        <dbReference type="Proteomes" id="UP000015104"/>
    </source>
</evidence>
<sequence>MVSAITLPVGIGCINTPRLPDLRSGDQKTYWTVSKCTVSWLSAGGRDKYGTLLNQGARALIIVGDFNATRTICPNTVARYDYILYSANVAFSRKLEDLETIQSDHKVIFCKLQITSNPSRNWPFAKYKDKEWLKFGRIVVKSQQRF</sequence>
<name>T1K484_TETUR</name>
<reference evidence="2" key="1">
    <citation type="submission" date="2011-08" db="EMBL/GenBank/DDBJ databases">
        <authorList>
            <person name="Rombauts S."/>
        </authorList>
    </citation>
    <scope>NUCLEOTIDE SEQUENCE</scope>
    <source>
        <strain evidence="2">London</strain>
    </source>
</reference>
<keyword evidence="2" id="KW-1185">Reference proteome</keyword>
<organism evidence="1 2">
    <name type="scientific">Tetranychus urticae</name>
    <name type="common">Two-spotted spider mite</name>
    <dbReference type="NCBI Taxonomy" id="32264"/>
    <lineage>
        <taxon>Eukaryota</taxon>
        <taxon>Metazoa</taxon>
        <taxon>Ecdysozoa</taxon>
        <taxon>Arthropoda</taxon>
        <taxon>Chelicerata</taxon>
        <taxon>Arachnida</taxon>
        <taxon>Acari</taxon>
        <taxon>Acariformes</taxon>
        <taxon>Trombidiformes</taxon>
        <taxon>Prostigmata</taxon>
        <taxon>Eleutherengona</taxon>
        <taxon>Raphignathae</taxon>
        <taxon>Tetranychoidea</taxon>
        <taxon>Tetranychidae</taxon>
        <taxon>Tetranychus</taxon>
    </lineage>
</organism>
<dbReference type="SUPFAM" id="SSF56219">
    <property type="entry name" value="DNase I-like"/>
    <property type="match status" value="1"/>
</dbReference>
<evidence type="ECO:0000313" key="1">
    <source>
        <dbReference type="EnsemblMetazoa" id="tetur05g01680.1"/>
    </source>
</evidence>
<accession>T1K484</accession>
<dbReference type="InterPro" id="IPR036691">
    <property type="entry name" value="Endo/exonu/phosph_ase_sf"/>
</dbReference>
<dbReference type="AlphaFoldDB" id="T1K484"/>
<dbReference type="EMBL" id="CAEY01001565">
    <property type="status" value="NOT_ANNOTATED_CDS"/>
    <property type="molecule type" value="Genomic_DNA"/>
</dbReference>